<protein>
    <submittedName>
        <fullName evidence="1">Uncharacterized protein</fullName>
    </submittedName>
</protein>
<keyword evidence="2" id="KW-1185">Reference proteome</keyword>
<organism evidence="1 2">
    <name type="scientific">Aspergillus tanneri</name>
    <dbReference type="NCBI Taxonomy" id="1220188"/>
    <lineage>
        <taxon>Eukaryota</taxon>
        <taxon>Fungi</taxon>
        <taxon>Dikarya</taxon>
        <taxon>Ascomycota</taxon>
        <taxon>Pezizomycotina</taxon>
        <taxon>Eurotiomycetes</taxon>
        <taxon>Eurotiomycetidae</taxon>
        <taxon>Eurotiales</taxon>
        <taxon>Aspergillaceae</taxon>
        <taxon>Aspergillus</taxon>
        <taxon>Aspergillus subgen. Circumdati</taxon>
    </lineage>
</organism>
<comment type="caution">
    <text evidence="1">The sequence shown here is derived from an EMBL/GenBank/DDBJ whole genome shotgun (WGS) entry which is preliminary data.</text>
</comment>
<name>A0A4S3JA73_9EURO</name>
<sequence length="211" mass="23713">MSNIPSPKLVAFENVISDLAITAARPAIHQGMSSIMVFPSINPYMELPVISVLNMLWYVKTNPCEGAWLFSETADVILNTHSEAQNFDITDDGISEFTLTVDNQTDVAGGENASHVLISGTDCLSRTKAGRENTVKGVYVEIELRDEDSATYLIWQLRHLQAGLLLFKIQQIQRNEKLVFELCHFEACYELEDKGLSSPLFKRIEIHMPEH</sequence>
<accession>A0A4S3JA73</accession>
<evidence type="ECO:0000313" key="1">
    <source>
        <dbReference type="EMBL" id="THC91835.1"/>
    </source>
</evidence>
<proteinExistence type="predicted"/>
<evidence type="ECO:0000313" key="2">
    <source>
        <dbReference type="Proteomes" id="UP000308092"/>
    </source>
</evidence>
<dbReference type="VEuPathDB" id="FungiDB:EYZ11_008705"/>
<dbReference type="AlphaFoldDB" id="A0A4S3JA73"/>
<dbReference type="STRING" id="1220188.A0A4S3JA73"/>
<gene>
    <name evidence="1" type="ORF">EYZ11_008705</name>
</gene>
<dbReference type="EMBL" id="SOSA01000380">
    <property type="protein sequence ID" value="THC91835.1"/>
    <property type="molecule type" value="Genomic_DNA"/>
</dbReference>
<reference evidence="1 2" key="1">
    <citation type="submission" date="2019-03" db="EMBL/GenBank/DDBJ databases">
        <title>The genome sequence of a newly discovered highly antifungal drug resistant Aspergillus species, Aspergillus tanneri NIH 1004.</title>
        <authorList>
            <person name="Mounaud S."/>
            <person name="Singh I."/>
            <person name="Joardar V."/>
            <person name="Pakala S."/>
            <person name="Pakala S."/>
            <person name="Venepally P."/>
            <person name="Hoover J."/>
            <person name="Nierman W."/>
            <person name="Chung J."/>
            <person name="Losada L."/>
        </authorList>
    </citation>
    <scope>NUCLEOTIDE SEQUENCE [LARGE SCALE GENOMIC DNA]</scope>
    <source>
        <strain evidence="1 2">NIH1004</strain>
    </source>
</reference>
<dbReference type="Proteomes" id="UP000308092">
    <property type="component" value="Unassembled WGS sequence"/>
</dbReference>